<dbReference type="PROSITE" id="PS50853">
    <property type="entry name" value="FN3"/>
    <property type="match status" value="4"/>
</dbReference>
<dbReference type="KEGG" id="chyd:H4K34_08015"/>
<keyword evidence="6" id="KW-1185">Reference proteome</keyword>
<feature type="domain" description="MAM" evidence="3">
    <location>
        <begin position="40"/>
        <end position="214"/>
    </location>
</feature>
<evidence type="ECO:0000259" key="3">
    <source>
        <dbReference type="PROSITE" id="PS50060"/>
    </source>
</evidence>
<dbReference type="NCBIfam" id="TIGR04183">
    <property type="entry name" value="Por_Secre_tail"/>
    <property type="match status" value="1"/>
</dbReference>
<dbReference type="GO" id="GO:0005975">
    <property type="term" value="P:carbohydrate metabolic process"/>
    <property type="evidence" value="ECO:0007669"/>
    <property type="project" value="UniProtKB-ARBA"/>
</dbReference>
<dbReference type="Pfam" id="PF13229">
    <property type="entry name" value="Beta_helix"/>
    <property type="match status" value="1"/>
</dbReference>
<dbReference type="Pfam" id="PF00041">
    <property type="entry name" value="fn3"/>
    <property type="match status" value="1"/>
</dbReference>
<feature type="domain" description="MAM" evidence="3">
    <location>
        <begin position="1935"/>
        <end position="2111"/>
    </location>
</feature>
<feature type="domain" description="Fibronectin type-III" evidence="4">
    <location>
        <begin position="747"/>
        <end position="836"/>
    </location>
</feature>
<dbReference type="CDD" id="cd06263">
    <property type="entry name" value="MAM"/>
    <property type="match status" value="3"/>
</dbReference>
<feature type="domain" description="Fibronectin type-III" evidence="4">
    <location>
        <begin position="1840"/>
        <end position="1928"/>
    </location>
</feature>
<dbReference type="InterPro" id="IPR012334">
    <property type="entry name" value="Pectin_lyas_fold"/>
</dbReference>
<feature type="chain" id="PRO_5028886291" evidence="2">
    <location>
        <begin position="26"/>
        <end position="3398"/>
    </location>
</feature>
<dbReference type="InterPro" id="IPR013783">
    <property type="entry name" value="Ig-like_fold"/>
</dbReference>
<dbReference type="Gene3D" id="2.60.40.10">
    <property type="entry name" value="Immunoglobulins"/>
    <property type="match status" value="5"/>
</dbReference>
<name>A0A7H0VJ79_9FLAO</name>
<reference evidence="5 6" key="1">
    <citation type="submission" date="2020-08" db="EMBL/GenBank/DDBJ databases">
        <title>Croceimicrobium hydrocarbonivorans gen. nov., sp. nov., a novel marine bacterium isolated from a bacterial consortium that degrades polyethylene terephthalate.</title>
        <authorList>
            <person name="Liu R."/>
        </authorList>
    </citation>
    <scope>NUCLEOTIDE SEQUENCE [LARGE SCALE GENOMIC DNA]</scope>
    <source>
        <strain evidence="5 6">A20-9</strain>
    </source>
</reference>
<dbReference type="InterPro" id="IPR000998">
    <property type="entry name" value="MAM_dom"/>
</dbReference>
<dbReference type="Gene3D" id="2.160.20.10">
    <property type="entry name" value="Single-stranded right-handed beta-helix, Pectin lyase-like"/>
    <property type="match status" value="1"/>
</dbReference>
<keyword evidence="1 2" id="KW-0732">Signal</keyword>
<proteinExistence type="predicted"/>
<gene>
    <name evidence="5" type="ORF">H4K34_08015</name>
</gene>
<accession>A0A7H0VJ79</accession>
<dbReference type="GO" id="GO:0016020">
    <property type="term" value="C:membrane"/>
    <property type="evidence" value="ECO:0007669"/>
    <property type="project" value="InterPro"/>
</dbReference>
<dbReference type="CDD" id="cd00063">
    <property type="entry name" value="FN3"/>
    <property type="match status" value="2"/>
</dbReference>
<evidence type="ECO:0000313" key="6">
    <source>
        <dbReference type="Proteomes" id="UP000516305"/>
    </source>
</evidence>
<feature type="domain" description="Fibronectin type-III" evidence="4">
    <location>
        <begin position="2111"/>
        <end position="2199"/>
    </location>
</feature>
<dbReference type="SUPFAM" id="SSF49265">
    <property type="entry name" value="Fibronectin type III"/>
    <property type="match status" value="4"/>
</dbReference>
<sequence>MKNKYFHLLGLVVLAVFGLSQSVFGQVTSYPYLENFDSQSTCGTSCTSVCTLTAGGWTNSTTDDKDWAVDASGTSSSSTGPSGDHTTGTGNYIYTEASSCYGKVADLISPVFDFTSLTNPSLEFYYHMYGQSMGSLEVFVSTDGGTSWTNALFSLSGEQQTSNSDPYLQAEVPLCAYAGQSSVTIRITGTTGTNFYSDMAIDDIQVYEATTCFAPTSLSTANEVGTSADLNWTNVCAVSYDYVVVPMGSPQTATAVASGNVATNMATASGLSATTNYDVYVRSNCSGSSSAWAGPFTIFSGCTGALTGSYTVGGSSPDYATISEAITSLSNCGVSAPVTINIAAGTYNEQLVIPAISGASATNTVTIQGAGSTSTIISYDGTGSSGTAVEFNGAKHVSLKNVGIENTSSSTPAFGIHLWNAADTITIENCDIKVPTNTTSSLVVGILSSGSQTSTGTAGDNANGLLVKDCNVTGGYYGIRLYGSSTTASDNLNNRIQNTVVDSVYFYGIYLYYQGLPEVRGCTVSNTRNSSSYGIYAVYTPGIEVHKNWLQNLGTYGIYLSNVNTTTQPLARRCNVTNNMVSATGSGDALYLSAADSINIYYNTLYADADQALWINSTSDDYDVRNNILVSANETPVDLDAAPDATDIMDYNVMYSENGSDIMDVSTSSYADLATLQAAALGTNFNTNSVEGDPSFVGSPDLHVLASTANDVAVVIAGITDDFDGDARSGSTPDIGADEFTPASCLPPTAMAAANMTDLTAELSWTPGGTETTWNIEYGPTGYTQGAGTTVSAVTANPYTLTGLSPNTTYDFYIQSDCGTGTSIYVFGATFTTACSAFSTPFSESFDVTSMPSCWSAYGSDPWLFTTTWPAYGAGSASDHTGNSGSFAGIDGSGGSSTNDGTLESPLIDLTGLTTAQLSFYVFSNNTDFPGDNATLNVEVWDGSVWTNELSYAGDNASWVEQTVDLSSYSGTIKIRFIVDQTTMTNSAFYNDIMIDDISVADAPSCSSPSSLGLDSVDHAMAIVYWTTGGASDWIIEYGTAGFTLGSGTQMVASNDTATISGLMASTAYEFYVADSCGLGDVSAFTGPFAFNTTANCPGTESLPYAENFNTGSGCFSTIDGGGSSGDTWAHTVNGSQNLDGTGYMRVDSDANGNGTHMIETLESPVIDASSVSNSLVLEFDHYYRALGDSATVQVYDGANWVNVAVYKNSTGGWTSPSHETLDVTAYANANFQVRFMYDDNNSWAWYWNVDNFSVEDKCLTQSLPYVENFNSGAGCFSTVDGGDASGDTWAPASSGSQDLDGTDYMRVDSDANGNGTYMREELVSPKIDASGFAGTLLLEYDHYYRSVGSDTGFVDVWDGTAWVNVATYTSSTGAWSAPAHESIDISAYANADLQVRFDYDDGNSWAWYWSVDNFSIMDVGCLAPSALGLDTVDHSMATVFWTTGGASDWIVEYGPAGFSLGSGTQVIATNDTITITGLSSSTAYEFYVADSCGLADISAFTGPFAFNTTSSCPATEALPFAENFDVGIGCFTAIDGGGSSGDTWAHTVSGSQNLDGTGYMRVDSDANGNGTHMIETLESPVIDASSVSKSLILEFDHYYRALGDSATVQVYDGTNWVNVAIYKNSTGGWSNPSHEIIDVTAYANANFQVRFFYDDGNSWTWYWSVDNFSVEDKCLTQSLPFVENFDADQGCFSSVDGGAASGDTWAHTTNGSQNLDGTGYMRVDSDANGNGTYMREQLVSPIIDASGFAGTLLLEYDHYFRSISGDTGFVDVWDGTAWVNVAMYTATTGGWSSPAHEAIDISAYANADLQVRFDYDDGNTWAWYWSVDNFSIMDVGCLPPSALGYFNVGTSSAEIFWTTGGASNWQVEYGPAGFSLGSGTRVSATNDTILLSNLQGATTYDFYVQDSCGATDLSTWAGPVSFATACPASVMAPYSTDFEGISTGNYTTFDNCWTTFGTTNPAWYADVNGTGSSGTGPNFDHTTGGGGVYMFLETSSPSSLGDTNVLYSPAIDISPLTNPQVSFWYHMYGATMGNLRIWAEDTGGNRTVLDSIIGQQQTTGSDPWLQMQIPLSGLASGTYRFLFEGIGGSSFTSDMAIDDFAVEEAPNCFASSNLVFISSDNTSATVTWTAGTGTSWDVEYGPAGFSPGSGTIINSTNDTLTITGLSASTAYDFYVTDSCGASGLSTTVGPQSFVTSACPLSDQCMYTFDLYDTFGDGWNGGGIKIYQNGLQVAALGGNFTAGTSSLGNMVPLCDNLPIVVTLDPAGAWPSEMEIVAIQPNGDTAGVHSASATVGTGDTLFSFTSNCSSCITYQAPFFESFEVNSPSITCWTNVFVADTFSWSLGTGSSGGSVTTAYAGATNAVFVSANGGPDTTLLVSPVINLNALVSPQLSFWYAQESWAGDQNVTNVYYRASANDPWTFLFGDNADRSAWTFATMSLPNPSSTYQIAIEGVNNWGRANVVDSLSITDAAVICSQPDSVMASNITFANADVSWVSSSNASSSFIEYGPLGFVPGTGAIVNPASNPTTLMGLMPGTTYEACVYDICSSLGDTSMAACVTFTTPCAPISNYPYMEDFDNGVFPACYSETTTSSGSYVWAPDAGGTSSTNTGPAVDHTLGTAAGYYMYVEASSPAAQGDSAFLYTPEFDLTSLTNPEIVYYYHMYGADIVNLDLQAYDRTSMTWVSLNNIVGQQQTANGDAWLEARINIAAYTSDTAQQFRFLSVRGASFDGDAALDDIIVRETPACVDPANLMVVTAASNSVTLAWDSDTNIVASTVQYGAPGFMLGSGTNVAATPGGFTLTGLSGTTCYDFYVKDSCSTGTNWVGPVSACTIATCSVSSMPSGTTNDTTDCDGGPTTLMATSSSNNDLVWLTNGMVRETGATYVTDSVAFTTAFDVAEYVTTNPVLHVGPLTNIAASGFGNFSNGQWITVDDTIHIDSMTVLHQNDVVAFAQIWDASITNVIQRGDTFSTPAGVTGDMRVPVNMVLTPGVYFMNVDFLSGAGSLFRATDGAAYPYDLPGLMSIDSTNFSAQIRIYYTFDLTVSKACIGSATQALAVVPGANAGISDTSLVCSSDNAANLAAFLGVHDNGGTWVDNDATGALTDSILDATQLTAGNTYHFSYILAGVNGCAGDTADVWAEVEAAPFGGVDTSLALCSGSGITILRNYLTGTAFGGTWVDLDGSGALNTGTGVFNSNNAAVGTYRILYVLAGVACPADTTMLTVSVDAVVSAGMDISDTACDDETMVDLSTYLDPAATAGGTWTDLSGSGALSGNIFDATAVANMTSYNFQYKVNSACGDDSAVVTLYVDDCDVSVREMHTGLINIYPNPTTGLIKIDDQNVRGTIKVEVYAGNGQLMIFEEYAENEEIRLDISNFATGIYTVKVNSAAGIDVKRIMKH</sequence>
<evidence type="ECO:0000313" key="5">
    <source>
        <dbReference type="EMBL" id="QNR25777.1"/>
    </source>
</evidence>
<dbReference type="SUPFAM" id="SSF49899">
    <property type="entry name" value="Concanavalin A-like lectins/glucanases"/>
    <property type="match status" value="6"/>
</dbReference>
<protein>
    <submittedName>
        <fullName evidence="5">Choice-of-anchor J domain-containing protein</fullName>
    </submittedName>
</protein>
<dbReference type="InterPro" id="IPR011050">
    <property type="entry name" value="Pectin_lyase_fold/virulence"/>
</dbReference>
<feature type="domain" description="MAM" evidence="3">
    <location>
        <begin position="842"/>
        <end position="1008"/>
    </location>
</feature>
<dbReference type="InterPro" id="IPR006626">
    <property type="entry name" value="PbH1"/>
</dbReference>
<dbReference type="SMART" id="SM00137">
    <property type="entry name" value="MAM"/>
    <property type="match status" value="3"/>
</dbReference>
<dbReference type="Proteomes" id="UP000516305">
    <property type="component" value="Chromosome"/>
</dbReference>
<dbReference type="PANTHER" id="PTHR23282:SF101">
    <property type="entry name" value="MAM DOMAIN-CONTAINING PROTEIN"/>
    <property type="match status" value="1"/>
</dbReference>
<dbReference type="Pfam" id="PF18962">
    <property type="entry name" value="Por_Secre_tail"/>
    <property type="match status" value="1"/>
</dbReference>
<dbReference type="InterPro" id="IPR026444">
    <property type="entry name" value="Secre_tail"/>
</dbReference>
<dbReference type="EMBL" id="CP060139">
    <property type="protein sequence ID" value="QNR25777.1"/>
    <property type="molecule type" value="Genomic_DNA"/>
</dbReference>
<dbReference type="SMART" id="SM00060">
    <property type="entry name" value="FN3"/>
    <property type="match status" value="8"/>
</dbReference>
<dbReference type="PANTHER" id="PTHR23282">
    <property type="entry name" value="APICAL ENDOSOMAL GLYCOPROTEIN PRECURSOR"/>
    <property type="match status" value="1"/>
</dbReference>
<dbReference type="NCBIfam" id="NF038128">
    <property type="entry name" value="choice_anch_J"/>
    <property type="match status" value="1"/>
</dbReference>
<dbReference type="Gene3D" id="2.60.120.200">
    <property type="match status" value="5"/>
</dbReference>
<dbReference type="PROSITE" id="PS50060">
    <property type="entry name" value="MAM_2"/>
    <property type="match status" value="4"/>
</dbReference>
<dbReference type="InterPro" id="IPR003961">
    <property type="entry name" value="FN3_dom"/>
</dbReference>
<dbReference type="InterPro" id="IPR013320">
    <property type="entry name" value="ConA-like_dom_sf"/>
</dbReference>
<dbReference type="GO" id="GO:0004553">
    <property type="term" value="F:hydrolase activity, hydrolyzing O-glycosyl compounds"/>
    <property type="evidence" value="ECO:0007669"/>
    <property type="project" value="UniProtKB-ARBA"/>
</dbReference>
<feature type="domain" description="Fibronectin type-III" evidence="4">
    <location>
        <begin position="214"/>
        <end position="306"/>
    </location>
</feature>
<dbReference type="SMART" id="SM00710">
    <property type="entry name" value="PbH1"/>
    <property type="match status" value="9"/>
</dbReference>
<dbReference type="SUPFAM" id="SSF51126">
    <property type="entry name" value="Pectin lyase-like"/>
    <property type="match status" value="1"/>
</dbReference>
<evidence type="ECO:0000256" key="2">
    <source>
        <dbReference type="SAM" id="SignalP"/>
    </source>
</evidence>
<dbReference type="InterPro" id="IPR036116">
    <property type="entry name" value="FN3_sf"/>
</dbReference>
<dbReference type="InterPro" id="IPR051560">
    <property type="entry name" value="MAM_domain-containing"/>
</dbReference>
<dbReference type="Pfam" id="PF00629">
    <property type="entry name" value="MAM"/>
    <property type="match status" value="3"/>
</dbReference>
<dbReference type="RefSeq" id="WP_210760301.1">
    <property type="nucleotide sequence ID" value="NZ_CP060139.1"/>
</dbReference>
<organism evidence="5 6">
    <name type="scientific">Croceimicrobium hydrocarbonivorans</name>
    <dbReference type="NCBI Taxonomy" id="2761580"/>
    <lineage>
        <taxon>Bacteria</taxon>
        <taxon>Pseudomonadati</taxon>
        <taxon>Bacteroidota</taxon>
        <taxon>Flavobacteriia</taxon>
        <taxon>Flavobacteriales</taxon>
        <taxon>Owenweeksiaceae</taxon>
        <taxon>Croceimicrobium</taxon>
    </lineage>
</organism>
<evidence type="ECO:0000256" key="1">
    <source>
        <dbReference type="ARBA" id="ARBA00022729"/>
    </source>
</evidence>
<feature type="signal peptide" evidence="2">
    <location>
        <begin position="1"/>
        <end position="25"/>
    </location>
</feature>
<feature type="domain" description="MAM" evidence="3">
    <location>
        <begin position="2576"/>
        <end position="2748"/>
    </location>
</feature>
<evidence type="ECO:0000259" key="4">
    <source>
        <dbReference type="PROSITE" id="PS50853"/>
    </source>
</evidence>
<dbReference type="InterPro" id="IPR039448">
    <property type="entry name" value="Beta_helix"/>
</dbReference>